<dbReference type="AlphaFoldDB" id="A0A2T6KFT4"/>
<comment type="caution">
    <text evidence="1">The sequence shown here is derived from an EMBL/GenBank/DDBJ whole genome shotgun (WGS) entry which is preliminary data.</text>
</comment>
<dbReference type="Proteomes" id="UP000244523">
    <property type="component" value="Unassembled WGS sequence"/>
</dbReference>
<dbReference type="OrthoDB" id="893065at2"/>
<sequence length="303" mass="34410">MAKITTTDRDPGKPEDADFAVIVDFKKGEESPTRVFTAATELIRSFEALDRILAKSVDSSITPVMVLEDVEIGSLKVWLKNALRSTDDQALKDLDWRPAVGKYLVRAKYVVLRWVDQDDAPRSLQELRKEIRDLAAETDVRRLPDYAPPDPSGLVEIAKQLQDAKKMLGPNDRIFFEGDEGRVEVDLTVDINPEELAELATKETIKMPPAEMILAVKKPDYLGNSKWELRHGKRSISVRMEDSEFVDSFQSRKQDVRPGDALRCMVAVEMRYGYDNELISETYAVESVKEVLEDLNDQDDLFD</sequence>
<name>A0A2T6KFT4_9RHOB</name>
<dbReference type="EMBL" id="QBUD01000006">
    <property type="protein sequence ID" value="PUB14168.1"/>
    <property type="molecule type" value="Genomic_DNA"/>
</dbReference>
<dbReference type="RefSeq" id="WP_108386603.1">
    <property type="nucleotide sequence ID" value="NZ_QBUD01000006.1"/>
</dbReference>
<accession>A0A2T6KFT4</accession>
<protein>
    <submittedName>
        <fullName evidence="1">Uncharacterized protein</fullName>
    </submittedName>
</protein>
<gene>
    <name evidence="1" type="ORF">C8N45_10641</name>
</gene>
<proteinExistence type="predicted"/>
<evidence type="ECO:0000313" key="2">
    <source>
        <dbReference type="Proteomes" id="UP000244523"/>
    </source>
</evidence>
<evidence type="ECO:0000313" key="1">
    <source>
        <dbReference type="EMBL" id="PUB14168.1"/>
    </source>
</evidence>
<organism evidence="1 2">
    <name type="scientific">Yoonia sediminilitoris</name>
    <dbReference type="NCBI Taxonomy" id="1286148"/>
    <lineage>
        <taxon>Bacteria</taxon>
        <taxon>Pseudomonadati</taxon>
        <taxon>Pseudomonadota</taxon>
        <taxon>Alphaproteobacteria</taxon>
        <taxon>Rhodobacterales</taxon>
        <taxon>Paracoccaceae</taxon>
        <taxon>Yoonia</taxon>
    </lineage>
</organism>
<keyword evidence="2" id="KW-1185">Reference proteome</keyword>
<reference evidence="1 2" key="1">
    <citation type="submission" date="2018-04" db="EMBL/GenBank/DDBJ databases">
        <title>Genomic Encyclopedia of Archaeal and Bacterial Type Strains, Phase II (KMG-II): from individual species to whole genera.</title>
        <authorList>
            <person name="Goeker M."/>
        </authorList>
    </citation>
    <scope>NUCLEOTIDE SEQUENCE [LARGE SCALE GENOMIC DNA]</scope>
    <source>
        <strain evidence="1 2">DSM 29955</strain>
    </source>
</reference>